<dbReference type="InterPro" id="IPR050171">
    <property type="entry name" value="MFS_Transporters"/>
</dbReference>
<sequence length="402" mass="45276">MNIPVISFTKAFSRLRSHYLRDRALFIIYLSEAIKTSGISMISVFETIYLYLYFQERGFSHPISVLFLFFAVFFLFFALLSPLGAYLSARFGFHKISLISSFFLFFYFLFLFLLPKHPWLLIPVLASIILRSALFWPGFHLLFATSSTKEKRGNAFGNLTITTAIASVGGPVLGGFIVTHFGYQTLFMFALPLIVISATPLFLLKNAKTFAHEKMSKTLKRLKKKSELQAGIAFATSGAEDEANLRLWPLFLFFIAISYSTMGIIVSLATAFSLIATWYLGKLTDKKNRLKLLGFGSLITSGTWILRAGVASPFFAGITNIFYGIARTGYGLPLTTIFYNRSAIAPNPLGAIVFREITINFGKVAFLLFLSLITIWIDDFRILILLTAILPLFSVFIRNWRP</sequence>
<dbReference type="GO" id="GO:0022857">
    <property type="term" value="F:transmembrane transporter activity"/>
    <property type="evidence" value="ECO:0007669"/>
    <property type="project" value="InterPro"/>
</dbReference>
<feature type="domain" description="Major facilitator superfamily (MFS) profile" evidence="8">
    <location>
        <begin position="24"/>
        <end position="402"/>
    </location>
</feature>
<keyword evidence="6 7" id="KW-0472">Membrane</keyword>
<dbReference type="Proteomes" id="UP000176752">
    <property type="component" value="Unassembled WGS sequence"/>
</dbReference>
<dbReference type="InterPro" id="IPR036259">
    <property type="entry name" value="MFS_trans_sf"/>
</dbReference>
<dbReference type="SUPFAM" id="SSF103473">
    <property type="entry name" value="MFS general substrate transporter"/>
    <property type="match status" value="1"/>
</dbReference>
<feature type="transmembrane region" description="Helical" evidence="7">
    <location>
        <begin position="24"/>
        <end position="45"/>
    </location>
</feature>
<dbReference type="GO" id="GO:0005886">
    <property type="term" value="C:plasma membrane"/>
    <property type="evidence" value="ECO:0007669"/>
    <property type="project" value="UniProtKB-SubCell"/>
</dbReference>
<evidence type="ECO:0000256" key="2">
    <source>
        <dbReference type="ARBA" id="ARBA00022448"/>
    </source>
</evidence>
<dbReference type="AlphaFoldDB" id="A0A1G2DYH1"/>
<evidence type="ECO:0000256" key="6">
    <source>
        <dbReference type="ARBA" id="ARBA00023136"/>
    </source>
</evidence>
<keyword evidence="5 7" id="KW-1133">Transmembrane helix</keyword>
<dbReference type="STRING" id="1801660.A2Z78_01465"/>
<feature type="transmembrane region" description="Helical" evidence="7">
    <location>
        <begin position="65"/>
        <end position="89"/>
    </location>
</feature>
<feature type="transmembrane region" description="Helical" evidence="7">
    <location>
        <begin position="352"/>
        <end position="376"/>
    </location>
</feature>
<proteinExistence type="predicted"/>
<feature type="transmembrane region" description="Helical" evidence="7">
    <location>
        <begin position="155"/>
        <end position="177"/>
    </location>
</feature>
<evidence type="ECO:0000256" key="3">
    <source>
        <dbReference type="ARBA" id="ARBA00022475"/>
    </source>
</evidence>
<feature type="transmembrane region" description="Helical" evidence="7">
    <location>
        <begin position="183"/>
        <end position="204"/>
    </location>
</feature>
<dbReference type="Gene3D" id="1.20.1250.20">
    <property type="entry name" value="MFS general substrate transporter like domains"/>
    <property type="match status" value="1"/>
</dbReference>
<feature type="transmembrane region" description="Helical" evidence="7">
    <location>
        <begin position="96"/>
        <end position="114"/>
    </location>
</feature>
<evidence type="ECO:0000256" key="5">
    <source>
        <dbReference type="ARBA" id="ARBA00022989"/>
    </source>
</evidence>
<organism evidence="9 10">
    <name type="scientific">Candidatus Nealsonbacteria bacterium RBG_13_36_15</name>
    <dbReference type="NCBI Taxonomy" id="1801660"/>
    <lineage>
        <taxon>Bacteria</taxon>
        <taxon>Candidatus Nealsoniibacteriota</taxon>
    </lineage>
</organism>
<evidence type="ECO:0000256" key="7">
    <source>
        <dbReference type="SAM" id="Phobius"/>
    </source>
</evidence>
<keyword evidence="2" id="KW-0813">Transport</keyword>
<dbReference type="PROSITE" id="PS50850">
    <property type="entry name" value="MFS"/>
    <property type="match status" value="1"/>
</dbReference>
<dbReference type="EMBL" id="MHLV01000003">
    <property type="protein sequence ID" value="OGZ18111.1"/>
    <property type="molecule type" value="Genomic_DNA"/>
</dbReference>
<evidence type="ECO:0000256" key="1">
    <source>
        <dbReference type="ARBA" id="ARBA00004651"/>
    </source>
</evidence>
<accession>A0A1G2DYH1</accession>
<comment type="subcellular location">
    <subcellularLocation>
        <location evidence="1">Cell membrane</location>
        <topology evidence="1">Multi-pass membrane protein</topology>
    </subcellularLocation>
</comment>
<dbReference type="Pfam" id="PF07690">
    <property type="entry name" value="MFS_1"/>
    <property type="match status" value="1"/>
</dbReference>
<evidence type="ECO:0000259" key="8">
    <source>
        <dbReference type="PROSITE" id="PS50850"/>
    </source>
</evidence>
<dbReference type="PANTHER" id="PTHR23517:SF3">
    <property type="entry name" value="INTEGRAL MEMBRANE TRANSPORT PROTEIN"/>
    <property type="match status" value="1"/>
</dbReference>
<keyword evidence="3" id="KW-1003">Cell membrane</keyword>
<name>A0A1G2DYH1_9BACT</name>
<evidence type="ECO:0000313" key="10">
    <source>
        <dbReference type="Proteomes" id="UP000176752"/>
    </source>
</evidence>
<dbReference type="InterPro" id="IPR011701">
    <property type="entry name" value="MFS"/>
</dbReference>
<reference evidence="9 10" key="1">
    <citation type="journal article" date="2016" name="Nat. Commun.">
        <title>Thousands of microbial genomes shed light on interconnected biogeochemical processes in an aquifer system.</title>
        <authorList>
            <person name="Anantharaman K."/>
            <person name="Brown C.T."/>
            <person name="Hug L.A."/>
            <person name="Sharon I."/>
            <person name="Castelle C.J."/>
            <person name="Probst A.J."/>
            <person name="Thomas B.C."/>
            <person name="Singh A."/>
            <person name="Wilkins M.J."/>
            <person name="Karaoz U."/>
            <person name="Brodie E.L."/>
            <person name="Williams K.H."/>
            <person name="Hubbard S.S."/>
            <person name="Banfield J.F."/>
        </authorList>
    </citation>
    <scope>NUCLEOTIDE SEQUENCE [LARGE SCALE GENOMIC DNA]</scope>
</reference>
<comment type="caution">
    <text evidence="9">The sequence shown here is derived from an EMBL/GenBank/DDBJ whole genome shotgun (WGS) entry which is preliminary data.</text>
</comment>
<evidence type="ECO:0000256" key="4">
    <source>
        <dbReference type="ARBA" id="ARBA00022692"/>
    </source>
</evidence>
<gene>
    <name evidence="9" type="ORF">A2Z78_01465</name>
</gene>
<dbReference type="InterPro" id="IPR020846">
    <property type="entry name" value="MFS_dom"/>
</dbReference>
<evidence type="ECO:0000313" key="9">
    <source>
        <dbReference type="EMBL" id="OGZ18111.1"/>
    </source>
</evidence>
<feature type="transmembrane region" description="Helical" evidence="7">
    <location>
        <begin position="247"/>
        <end position="280"/>
    </location>
</feature>
<dbReference type="PANTHER" id="PTHR23517">
    <property type="entry name" value="RESISTANCE PROTEIN MDTM, PUTATIVE-RELATED-RELATED"/>
    <property type="match status" value="1"/>
</dbReference>
<protein>
    <recommendedName>
        <fullName evidence="8">Major facilitator superfamily (MFS) profile domain-containing protein</fullName>
    </recommendedName>
</protein>
<feature type="transmembrane region" description="Helical" evidence="7">
    <location>
        <begin position="292"/>
        <end position="315"/>
    </location>
</feature>
<feature type="transmembrane region" description="Helical" evidence="7">
    <location>
        <begin position="120"/>
        <end position="143"/>
    </location>
</feature>
<feature type="transmembrane region" description="Helical" evidence="7">
    <location>
        <begin position="382"/>
        <end position="400"/>
    </location>
</feature>
<keyword evidence="4 7" id="KW-0812">Transmembrane</keyword>